<organism evidence="16 17">
    <name type="scientific">Steroidobacter flavus</name>
    <dbReference type="NCBI Taxonomy" id="1842136"/>
    <lineage>
        <taxon>Bacteria</taxon>
        <taxon>Pseudomonadati</taxon>
        <taxon>Pseudomonadota</taxon>
        <taxon>Gammaproteobacteria</taxon>
        <taxon>Steroidobacterales</taxon>
        <taxon>Steroidobacteraceae</taxon>
        <taxon>Steroidobacter</taxon>
    </lineage>
</organism>
<keyword evidence="10 16" id="KW-0067">ATP-binding</keyword>
<protein>
    <recommendedName>
        <fullName evidence="3">histidine kinase</fullName>
        <ecNumber evidence="3">2.7.13.3</ecNumber>
    </recommendedName>
</protein>
<evidence type="ECO:0000256" key="7">
    <source>
        <dbReference type="ARBA" id="ARBA00022692"/>
    </source>
</evidence>
<dbReference type="EMBL" id="JBHSDU010000015">
    <property type="protein sequence ID" value="MFC4313558.1"/>
    <property type="molecule type" value="Genomic_DNA"/>
</dbReference>
<comment type="subcellular location">
    <subcellularLocation>
        <location evidence="2">Cell membrane</location>
        <topology evidence="2">Multi-pass membrane protein</topology>
    </subcellularLocation>
</comment>
<comment type="catalytic activity">
    <reaction evidence="1">
        <text>ATP + protein L-histidine = ADP + protein N-phospho-L-histidine.</text>
        <dbReference type="EC" id="2.7.13.3"/>
    </reaction>
</comment>
<comment type="caution">
    <text evidence="16">The sequence shown here is derived from an EMBL/GenBank/DDBJ whole genome shotgun (WGS) entry which is preliminary data.</text>
</comment>
<evidence type="ECO:0000256" key="13">
    <source>
        <dbReference type="ARBA" id="ARBA00023136"/>
    </source>
</evidence>
<dbReference type="InterPro" id="IPR005467">
    <property type="entry name" value="His_kinase_dom"/>
</dbReference>
<feature type="transmembrane region" description="Helical" evidence="14">
    <location>
        <begin position="47"/>
        <end position="67"/>
    </location>
</feature>
<dbReference type="InterPro" id="IPR036890">
    <property type="entry name" value="HATPase_C_sf"/>
</dbReference>
<evidence type="ECO:0000313" key="17">
    <source>
        <dbReference type="Proteomes" id="UP001595904"/>
    </source>
</evidence>
<keyword evidence="12" id="KW-0902">Two-component regulatory system</keyword>
<keyword evidence="9" id="KW-0418">Kinase</keyword>
<dbReference type="Gene3D" id="1.10.287.130">
    <property type="match status" value="1"/>
</dbReference>
<dbReference type="PROSITE" id="PS50109">
    <property type="entry name" value="HIS_KIN"/>
    <property type="match status" value="1"/>
</dbReference>
<evidence type="ECO:0000256" key="2">
    <source>
        <dbReference type="ARBA" id="ARBA00004651"/>
    </source>
</evidence>
<keyword evidence="4" id="KW-1003">Cell membrane</keyword>
<proteinExistence type="predicted"/>
<evidence type="ECO:0000256" key="9">
    <source>
        <dbReference type="ARBA" id="ARBA00022777"/>
    </source>
</evidence>
<evidence type="ECO:0000256" key="5">
    <source>
        <dbReference type="ARBA" id="ARBA00022553"/>
    </source>
</evidence>
<keyword evidence="5" id="KW-0597">Phosphoprotein</keyword>
<dbReference type="EC" id="2.7.13.3" evidence="3"/>
<keyword evidence="7 14" id="KW-0812">Transmembrane</keyword>
<dbReference type="Gene3D" id="3.30.565.10">
    <property type="entry name" value="Histidine kinase-like ATPase, C-terminal domain"/>
    <property type="match status" value="1"/>
</dbReference>
<reference evidence="17" key="1">
    <citation type="journal article" date="2019" name="Int. J. Syst. Evol. Microbiol.">
        <title>The Global Catalogue of Microorganisms (GCM) 10K type strain sequencing project: providing services to taxonomists for standard genome sequencing and annotation.</title>
        <authorList>
            <consortium name="The Broad Institute Genomics Platform"/>
            <consortium name="The Broad Institute Genome Sequencing Center for Infectious Disease"/>
            <person name="Wu L."/>
            <person name="Ma J."/>
        </authorList>
    </citation>
    <scope>NUCLEOTIDE SEQUENCE [LARGE SCALE GENOMIC DNA]</scope>
    <source>
        <strain evidence="17">CGMCC 1.10759</strain>
    </source>
</reference>
<feature type="transmembrane region" description="Helical" evidence="14">
    <location>
        <begin position="210"/>
        <end position="229"/>
    </location>
</feature>
<dbReference type="PRINTS" id="PR00344">
    <property type="entry name" value="BCTRLSENSOR"/>
</dbReference>
<keyword evidence="11 14" id="KW-1133">Transmembrane helix</keyword>
<evidence type="ECO:0000256" key="14">
    <source>
        <dbReference type="SAM" id="Phobius"/>
    </source>
</evidence>
<dbReference type="RefSeq" id="WP_380603983.1">
    <property type="nucleotide sequence ID" value="NZ_JBHSDU010000015.1"/>
</dbReference>
<dbReference type="PANTHER" id="PTHR43065:SF10">
    <property type="entry name" value="PEROXIDE STRESS-ACTIVATED HISTIDINE KINASE MAK3"/>
    <property type="match status" value="1"/>
</dbReference>
<dbReference type="Pfam" id="PF05231">
    <property type="entry name" value="MASE1"/>
    <property type="match status" value="1"/>
</dbReference>
<evidence type="ECO:0000256" key="6">
    <source>
        <dbReference type="ARBA" id="ARBA00022679"/>
    </source>
</evidence>
<keyword evidence="13 14" id="KW-0472">Membrane</keyword>
<dbReference type="InterPro" id="IPR004358">
    <property type="entry name" value="Sig_transdc_His_kin-like_C"/>
</dbReference>
<keyword evidence="6" id="KW-0808">Transferase</keyword>
<accession>A0ABV8T141</accession>
<dbReference type="SUPFAM" id="SSF55874">
    <property type="entry name" value="ATPase domain of HSP90 chaperone/DNA topoisomerase II/histidine kinase"/>
    <property type="match status" value="1"/>
</dbReference>
<dbReference type="Pfam" id="PF02518">
    <property type="entry name" value="HATPase_c"/>
    <property type="match status" value="1"/>
</dbReference>
<keyword evidence="8" id="KW-0547">Nucleotide-binding</keyword>
<dbReference type="InterPro" id="IPR036097">
    <property type="entry name" value="HisK_dim/P_sf"/>
</dbReference>
<keyword evidence="17" id="KW-1185">Reference proteome</keyword>
<evidence type="ECO:0000256" key="1">
    <source>
        <dbReference type="ARBA" id="ARBA00000085"/>
    </source>
</evidence>
<feature type="domain" description="Histidine kinase" evidence="15">
    <location>
        <begin position="340"/>
        <end position="556"/>
    </location>
</feature>
<evidence type="ECO:0000256" key="10">
    <source>
        <dbReference type="ARBA" id="ARBA00022840"/>
    </source>
</evidence>
<dbReference type="InterPro" id="IPR003594">
    <property type="entry name" value="HATPase_dom"/>
</dbReference>
<feature type="transmembrane region" description="Helical" evidence="14">
    <location>
        <begin position="168"/>
        <end position="190"/>
    </location>
</feature>
<dbReference type="Proteomes" id="UP001595904">
    <property type="component" value="Unassembled WGS sequence"/>
</dbReference>
<feature type="transmembrane region" description="Helical" evidence="14">
    <location>
        <begin position="249"/>
        <end position="272"/>
    </location>
</feature>
<evidence type="ECO:0000313" key="16">
    <source>
        <dbReference type="EMBL" id="MFC4313558.1"/>
    </source>
</evidence>
<evidence type="ECO:0000256" key="11">
    <source>
        <dbReference type="ARBA" id="ARBA00022989"/>
    </source>
</evidence>
<evidence type="ECO:0000259" key="15">
    <source>
        <dbReference type="PROSITE" id="PS50109"/>
    </source>
</evidence>
<evidence type="ECO:0000256" key="12">
    <source>
        <dbReference type="ARBA" id="ARBA00023012"/>
    </source>
</evidence>
<evidence type="ECO:0000256" key="4">
    <source>
        <dbReference type="ARBA" id="ARBA00022475"/>
    </source>
</evidence>
<feature type="transmembrane region" description="Helical" evidence="14">
    <location>
        <begin position="21"/>
        <end position="41"/>
    </location>
</feature>
<dbReference type="InterPro" id="IPR003661">
    <property type="entry name" value="HisK_dim/P_dom"/>
</dbReference>
<name>A0ABV8T141_9GAMM</name>
<dbReference type="SMART" id="SM00387">
    <property type="entry name" value="HATPase_c"/>
    <property type="match status" value="1"/>
</dbReference>
<feature type="transmembrane region" description="Helical" evidence="14">
    <location>
        <begin position="131"/>
        <end position="156"/>
    </location>
</feature>
<gene>
    <name evidence="16" type="ORF">ACFPN2_31070</name>
</gene>
<sequence length="560" mass="60472">MHDRTDDSIRRDPPMINQGTWARIAVGPAVTALAYLLGAALGEALAFPSAPVSALWAPNAILFAALLLAPVNRWWLYLAAILPCHVLAQISDAPFSQIGIQYIVNSAEAIISAAALLQLEAEPRRLGQLSAMTNLVLIGGIGAPFITSVAMAMAFVPLGLTDDFWLTVIARTSTNTFATITLVPLIVHFAEPADRGWRMPKRSVLLETSCIGLCLALVSVYVFIWPGVYDERAPALLYAPLPLLIWATVRYEIVGVCASVLLVGACATWGVVHEVGPFVVHSPVRNALTTVLFLNVICIPLLMLAAVLQERKATVAEAARRDQQLAHLSRVATLGEISGAVAHEIRQPLASMLANAEAAAALLQSGKADMASVKPIVADIIADNRRAAQVIRRMQSMLRFSQMDRKPEQLNDLVMETLALSRGDLHRRQVVAIQSLGDDLPRVMADRVQIQQVILNLIVNACDAMEGVAPDQRRLWITTSANPHLGVELTVRDSGPGLDETMLQRIFDPFVSTKSTGLGLGLSISQKIIASHGGRLWAERSDTGGAIFRLSLPAATRPKR</sequence>
<evidence type="ECO:0000256" key="3">
    <source>
        <dbReference type="ARBA" id="ARBA00012438"/>
    </source>
</evidence>
<dbReference type="GO" id="GO:0005524">
    <property type="term" value="F:ATP binding"/>
    <property type="evidence" value="ECO:0007669"/>
    <property type="project" value="UniProtKB-KW"/>
</dbReference>
<dbReference type="PANTHER" id="PTHR43065">
    <property type="entry name" value="SENSOR HISTIDINE KINASE"/>
    <property type="match status" value="1"/>
</dbReference>
<dbReference type="SMART" id="SM00388">
    <property type="entry name" value="HisKA"/>
    <property type="match status" value="1"/>
</dbReference>
<dbReference type="SUPFAM" id="SSF47384">
    <property type="entry name" value="Homodimeric domain of signal transducing histidine kinase"/>
    <property type="match status" value="1"/>
</dbReference>
<feature type="transmembrane region" description="Helical" evidence="14">
    <location>
        <begin position="284"/>
        <end position="308"/>
    </location>
</feature>
<evidence type="ECO:0000256" key="8">
    <source>
        <dbReference type="ARBA" id="ARBA00022741"/>
    </source>
</evidence>
<dbReference type="InterPro" id="IPR007895">
    <property type="entry name" value="MASE1"/>
</dbReference>